<dbReference type="EMBL" id="MN739055">
    <property type="protein sequence ID" value="QHS86446.1"/>
    <property type="molecule type" value="Genomic_DNA"/>
</dbReference>
<accession>A0A6C0B314</accession>
<name>A0A6C0B314_9ZZZZ</name>
<sequence>MTTRLNKYLLSSKNLSFVEKKMGTIYMFRCPSSRLYFVDDDTFTQKMVGPTVPKNMVPSMLCQEDIFTVHNCDFRSILQFIRPFYGEYYIMKSGDLTIIVRAVDVL</sequence>
<organism evidence="1">
    <name type="scientific">viral metagenome</name>
    <dbReference type="NCBI Taxonomy" id="1070528"/>
    <lineage>
        <taxon>unclassified sequences</taxon>
        <taxon>metagenomes</taxon>
        <taxon>organismal metagenomes</taxon>
    </lineage>
</organism>
<evidence type="ECO:0000313" key="1">
    <source>
        <dbReference type="EMBL" id="QHS86446.1"/>
    </source>
</evidence>
<reference evidence="1" key="1">
    <citation type="journal article" date="2020" name="Nature">
        <title>Giant virus diversity and host interactions through global metagenomics.</title>
        <authorList>
            <person name="Schulz F."/>
            <person name="Roux S."/>
            <person name="Paez-Espino D."/>
            <person name="Jungbluth S."/>
            <person name="Walsh D.A."/>
            <person name="Denef V.J."/>
            <person name="McMahon K.D."/>
            <person name="Konstantinidis K.T."/>
            <person name="Eloe-Fadrosh E.A."/>
            <person name="Kyrpides N.C."/>
            <person name="Woyke T."/>
        </authorList>
    </citation>
    <scope>NUCLEOTIDE SEQUENCE</scope>
    <source>
        <strain evidence="1">GVMAG-M-3300009187-29</strain>
    </source>
</reference>
<proteinExistence type="predicted"/>
<dbReference type="AlphaFoldDB" id="A0A6C0B314"/>
<protein>
    <submittedName>
        <fullName evidence="1">Uncharacterized protein</fullName>
    </submittedName>
</protein>